<comment type="caution">
    <text evidence="2">The sequence shown here is derived from an EMBL/GenBank/DDBJ whole genome shotgun (WGS) entry which is preliminary data.</text>
</comment>
<organism evidence="2 3">
    <name type="scientific">Ceratobasidium theobromae</name>
    <dbReference type="NCBI Taxonomy" id="1582974"/>
    <lineage>
        <taxon>Eukaryota</taxon>
        <taxon>Fungi</taxon>
        <taxon>Dikarya</taxon>
        <taxon>Basidiomycota</taxon>
        <taxon>Agaricomycotina</taxon>
        <taxon>Agaricomycetes</taxon>
        <taxon>Cantharellales</taxon>
        <taxon>Ceratobasidiaceae</taxon>
        <taxon>Ceratobasidium</taxon>
    </lineage>
</organism>
<feature type="compositionally biased region" description="Low complexity" evidence="1">
    <location>
        <begin position="205"/>
        <end position="229"/>
    </location>
</feature>
<evidence type="ECO:0000313" key="2">
    <source>
        <dbReference type="EMBL" id="KAB5588369.1"/>
    </source>
</evidence>
<feature type="region of interest" description="Disordered" evidence="1">
    <location>
        <begin position="179"/>
        <end position="229"/>
    </location>
</feature>
<dbReference type="OrthoDB" id="3260402at2759"/>
<dbReference type="EMBL" id="SSOP01000473">
    <property type="protein sequence ID" value="KAB5588369.1"/>
    <property type="molecule type" value="Genomic_DNA"/>
</dbReference>
<reference evidence="2 3" key="1">
    <citation type="journal article" date="2019" name="Fungal Biol. Biotechnol.">
        <title>Draft genome sequence of fastidious pathogen Ceratobasidium theobromae, which causes vascular-streak dieback in Theobroma cacao.</title>
        <authorList>
            <person name="Ali S.S."/>
            <person name="Asman A."/>
            <person name="Shao J."/>
            <person name="Firmansyah A.P."/>
            <person name="Susilo A.W."/>
            <person name="Rosmana A."/>
            <person name="McMahon P."/>
            <person name="Junaid M."/>
            <person name="Guest D."/>
            <person name="Kheng T.Y."/>
            <person name="Meinhardt L.W."/>
            <person name="Bailey B.A."/>
        </authorList>
    </citation>
    <scope>NUCLEOTIDE SEQUENCE [LARGE SCALE GENOMIC DNA]</scope>
    <source>
        <strain evidence="2 3">CT2</strain>
    </source>
</reference>
<proteinExistence type="predicted"/>
<dbReference type="AlphaFoldDB" id="A0A5N5Q9R7"/>
<name>A0A5N5Q9R7_9AGAM</name>
<sequence length="229" mass="24822">MAPARYLAIPSNARVLTSTIPDENKPKSYMTICLFVFSKIAKGIRIPVCALPLHFWLDKTNWALGTVATVIDRDWYMDVATYDLVSRSLKTFQIIVTVPNNPRHSKLKPPPVGTAISVRGLSANLAIHLEIQVTIELENVTFLPRGAGVTPTMAPEQPQPNTLLALGKGKSKRELRLEHLEASSPIKKSKSGPIEAFAPEELRFSSSSGSPGASGSSTKSPSSSDESSR</sequence>
<accession>A0A5N5Q9R7</accession>
<dbReference type="Proteomes" id="UP000383932">
    <property type="component" value="Unassembled WGS sequence"/>
</dbReference>
<protein>
    <submittedName>
        <fullName evidence="2">Uncharacterized protein</fullName>
    </submittedName>
</protein>
<keyword evidence="3" id="KW-1185">Reference proteome</keyword>
<gene>
    <name evidence="2" type="ORF">CTheo_8189</name>
</gene>
<feature type="compositionally biased region" description="Low complexity" evidence="1">
    <location>
        <begin position="183"/>
        <end position="194"/>
    </location>
</feature>
<evidence type="ECO:0000256" key="1">
    <source>
        <dbReference type="SAM" id="MobiDB-lite"/>
    </source>
</evidence>
<evidence type="ECO:0000313" key="3">
    <source>
        <dbReference type="Proteomes" id="UP000383932"/>
    </source>
</evidence>